<dbReference type="Pfam" id="PF00700">
    <property type="entry name" value="Flagellin_C"/>
    <property type="match status" value="1"/>
</dbReference>
<accession>A0A1G8J846</accession>
<dbReference type="GO" id="GO:0009424">
    <property type="term" value="C:bacterial-type flagellum hook"/>
    <property type="evidence" value="ECO:0007669"/>
    <property type="project" value="InterPro"/>
</dbReference>
<protein>
    <submittedName>
        <fullName evidence="9">Flagellar hook-associated protein 3 FlgL</fullName>
    </submittedName>
</protein>
<evidence type="ECO:0000259" key="8">
    <source>
        <dbReference type="Pfam" id="PF00700"/>
    </source>
</evidence>
<dbReference type="GO" id="GO:0071973">
    <property type="term" value="P:bacterial-type flagellum-dependent cell motility"/>
    <property type="evidence" value="ECO:0007669"/>
    <property type="project" value="InterPro"/>
</dbReference>
<evidence type="ECO:0000256" key="6">
    <source>
        <dbReference type="SAM" id="Coils"/>
    </source>
</evidence>
<dbReference type="InterPro" id="IPR001029">
    <property type="entry name" value="Flagellin_N"/>
</dbReference>
<dbReference type="PANTHER" id="PTHR42792">
    <property type="entry name" value="FLAGELLIN"/>
    <property type="match status" value="1"/>
</dbReference>
<evidence type="ECO:0000256" key="2">
    <source>
        <dbReference type="ARBA" id="ARBA00004613"/>
    </source>
</evidence>
<evidence type="ECO:0000313" key="10">
    <source>
        <dbReference type="Proteomes" id="UP000198606"/>
    </source>
</evidence>
<dbReference type="NCBIfam" id="NF009361">
    <property type="entry name" value="PRK12717.1"/>
    <property type="match status" value="1"/>
</dbReference>
<feature type="coiled-coil region" evidence="6">
    <location>
        <begin position="52"/>
        <end position="93"/>
    </location>
</feature>
<dbReference type="GO" id="GO:0005198">
    <property type="term" value="F:structural molecule activity"/>
    <property type="evidence" value="ECO:0007669"/>
    <property type="project" value="InterPro"/>
</dbReference>
<dbReference type="InterPro" id="IPR013384">
    <property type="entry name" value="Flagell_FlgL"/>
</dbReference>
<dbReference type="InterPro" id="IPR001492">
    <property type="entry name" value="Flagellin"/>
</dbReference>
<dbReference type="EMBL" id="FNDG01000014">
    <property type="protein sequence ID" value="SDI27366.1"/>
    <property type="molecule type" value="Genomic_DNA"/>
</dbReference>
<dbReference type="InterPro" id="IPR046358">
    <property type="entry name" value="Flagellin_C"/>
</dbReference>
<evidence type="ECO:0000256" key="1">
    <source>
        <dbReference type="ARBA" id="ARBA00004365"/>
    </source>
</evidence>
<evidence type="ECO:0000256" key="4">
    <source>
        <dbReference type="ARBA" id="ARBA00022525"/>
    </source>
</evidence>
<keyword evidence="4" id="KW-0964">Secreted</keyword>
<keyword evidence="6" id="KW-0175">Coiled coil</keyword>
<evidence type="ECO:0000259" key="7">
    <source>
        <dbReference type="Pfam" id="PF00669"/>
    </source>
</evidence>
<evidence type="ECO:0000313" key="9">
    <source>
        <dbReference type="EMBL" id="SDI27366.1"/>
    </source>
</evidence>
<name>A0A1G8J846_9GAMM</name>
<feature type="domain" description="Flagellin C-terminal" evidence="8">
    <location>
        <begin position="439"/>
        <end position="516"/>
    </location>
</feature>
<gene>
    <name evidence="9" type="ORF">SAMN05216588_11429</name>
</gene>
<dbReference type="SUPFAM" id="SSF64518">
    <property type="entry name" value="Phase 1 flagellin"/>
    <property type="match status" value="1"/>
</dbReference>
<comment type="subcellular location">
    <subcellularLocation>
        <location evidence="1">Bacterial flagellum</location>
    </subcellularLocation>
    <subcellularLocation>
        <location evidence="2">Secreted</location>
    </subcellularLocation>
</comment>
<comment type="similarity">
    <text evidence="3">Belongs to the bacterial flagellin family.</text>
</comment>
<dbReference type="AlphaFoldDB" id="A0A1G8J846"/>
<dbReference type="GO" id="GO:0005576">
    <property type="term" value="C:extracellular region"/>
    <property type="evidence" value="ECO:0007669"/>
    <property type="project" value="UniProtKB-SubCell"/>
</dbReference>
<evidence type="ECO:0000256" key="5">
    <source>
        <dbReference type="ARBA" id="ARBA00023143"/>
    </source>
</evidence>
<dbReference type="STRING" id="29435.SAMN05216588_11429"/>
<evidence type="ECO:0000256" key="3">
    <source>
        <dbReference type="ARBA" id="ARBA00005709"/>
    </source>
</evidence>
<keyword evidence="9" id="KW-0969">Cilium</keyword>
<keyword evidence="5" id="KW-0975">Bacterial flagellum</keyword>
<keyword evidence="9" id="KW-0282">Flagellum</keyword>
<keyword evidence="9" id="KW-0966">Cell projection</keyword>
<dbReference type="NCBIfam" id="TIGR02550">
    <property type="entry name" value="flagell_flgL"/>
    <property type="match status" value="1"/>
</dbReference>
<sequence>MRISTSQMYASSISGYSKGYSDITKTYEQISSGKRVNTPADDPVGASRLLQLEQQQGQLTQYSDNMKSATNSLSQQESTLQSMTNVLQRARELSVRAGSGSLSNEDRTSIAQELDQIQEQLLTMMNGKDANGQYLFAGAQSATQPFVKNADGTYSYQGDQNALSLQVSSSMNLIVNDNGWSSFENVPSVSRTTSTLTASPATGQTAYVGQGQVSSDKNYKEFVSGAPYALELTSDSEYIIYSAGDATKAALSTGTYDSSSLSSDKVSFRGVDFQLNVSLDAESSETAATQLTGHVFELNVAPDNFSVAGNSSSSAKLSGGSVADLSATGAYKTTFPANGVVIQFSDDTNYSVYAQPRKDGDSPLASGALDGSGTLTYAGVSFDVTGTPATGDSFSIRGRSSNTQGVLETISTLSSALKASSDGNVAGQYALSEAVAAGISNIDNAMKQVDALRTNVGARLNTIDTLSTENESLSIANASTQSSIRDTDMSAAISTLMLQQTKLEAAQAAFARIGQLSLFDKL</sequence>
<dbReference type="RefSeq" id="WP_084305977.1">
    <property type="nucleotide sequence ID" value="NZ_FNDG01000014.1"/>
</dbReference>
<dbReference type="Gene3D" id="1.20.1330.10">
    <property type="entry name" value="f41 fragment of flagellin, N-terminal domain"/>
    <property type="match status" value="2"/>
</dbReference>
<dbReference type="PANTHER" id="PTHR42792:SF1">
    <property type="entry name" value="FLAGELLAR HOOK-ASSOCIATED PROTEIN 3"/>
    <property type="match status" value="1"/>
</dbReference>
<dbReference type="Proteomes" id="UP000198606">
    <property type="component" value="Unassembled WGS sequence"/>
</dbReference>
<dbReference type="Pfam" id="PF00669">
    <property type="entry name" value="Flagellin_N"/>
    <property type="match status" value="1"/>
</dbReference>
<reference evidence="9 10" key="1">
    <citation type="submission" date="2016-10" db="EMBL/GenBank/DDBJ databases">
        <authorList>
            <person name="de Groot N.N."/>
        </authorList>
    </citation>
    <scope>NUCLEOTIDE SEQUENCE [LARGE SCALE GENOMIC DNA]</scope>
    <source>
        <strain evidence="9 10">LMG 18387</strain>
    </source>
</reference>
<organism evidence="9 10">
    <name type="scientific">Phytopseudomonas flavescens</name>
    <dbReference type="NCBI Taxonomy" id="29435"/>
    <lineage>
        <taxon>Bacteria</taxon>
        <taxon>Pseudomonadati</taxon>
        <taxon>Pseudomonadota</taxon>
        <taxon>Gammaproteobacteria</taxon>
        <taxon>Pseudomonadales</taxon>
        <taxon>Pseudomonadaceae</taxon>
        <taxon>Phytopseudomonas</taxon>
    </lineage>
</organism>
<proteinExistence type="inferred from homology"/>
<feature type="domain" description="Flagellin N-terminal" evidence="7">
    <location>
        <begin position="3"/>
        <end position="140"/>
    </location>
</feature>
<dbReference type="PRINTS" id="PR00207">
    <property type="entry name" value="FLAGELLIN"/>
</dbReference>